<dbReference type="Gene3D" id="3.40.50.20">
    <property type="match status" value="1"/>
</dbReference>
<dbReference type="InterPro" id="IPR013815">
    <property type="entry name" value="ATP_grasp_subdomain_1"/>
</dbReference>
<evidence type="ECO:0000256" key="3">
    <source>
        <dbReference type="ARBA" id="ARBA00022840"/>
    </source>
</evidence>
<evidence type="ECO:0000256" key="4">
    <source>
        <dbReference type="PROSITE-ProRule" id="PRU00409"/>
    </source>
</evidence>
<dbReference type="GO" id="GO:0016874">
    <property type="term" value="F:ligase activity"/>
    <property type="evidence" value="ECO:0007669"/>
    <property type="project" value="UniProtKB-KW"/>
</dbReference>
<dbReference type="RefSeq" id="WP_125118322.1">
    <property type="nucleotide sequence ID" value="NZ_AP019309.1"/>
</dbReference>
<dbReference type="InParanoid" id="A0A3G9JHG1"/>
<proteinExistence type="predicted"/>
<dbReference type="PANTHER" id="PTHR43585:SF2">
    <property type="entry name" value="ATP-GRASP ENZYME FSQD"/>
    <property type="match status" value="1"/>
</dbReference>
<name>A0A3G9JHG1_9FIRM</name>
<dbReference type="GO" id="GO:0005524">
    <property type="term" value="F:ATP binding"/>
    <property type="evidence" value="ECO:0007669"/>
    <property type="project" value="UniProtKB-UniRule"/>
</dbReference>
<keyword evidence="1 6" id="KW-0436">Ligase</keyword>
<evidence type="ECO:0000256" key="1">
    <source>
        <dbReference type="ARBA" id="ARBA00022598"/>
    </source>
</evidence>
<dbReference type="OrthoDB" id="24041at2"/>
<keyword evidence="2 4" id="KW-0547">Nucleotide-binding</keyword>
<dbReference type="PROSITE" id="PS50975">
    <property type="entry name" value="ATP_GRASP"/>
    <property type="match status" value="1"/>
</dbReference>
<evidence type="ECO:0000313" key="6">
    <source>
        <dbReference type="EMBL" id="BBH25371.1"/>
    </source>
</evidence>
<evidence type="ECO:0000256" key="2">
    <source>
        <dbReference type="ARBA" id="ARBA00022741"/>
    </source>
</evidence>
<gene>
    <name evidence="6" type="ORF">SG0102_03050</name>
</gene>
<sequence>MNFLYISPTFPKYYYNFCDALKKKGITVLGIGDTPLEKMNQEMKDSFQEYQYLPSLENYDDLMKATAYFIYKYGRIDFIASNIEYWLESEAKLRDDFNIARGIRGEAIEEVKIKSVMKDLFIKEEIPTAPYEMVTTFRKAKTFAKHHHYPLILKPDNGMGAMHVHKIHNGKELAHFFGEIHDYNYIMEDYVDGIVETYDGLCNSKRDVLFDSSMIFPTPLMDIVNGQKTSVSIIQKDVPKDLRQLGQKILRLFPSEGSFFHIECFRLKKDCAGYHKGDLVVSEVNMRLPGGHIPEVMNYIHHVDLYEMYAQMIQDDTTTQKAQRDYYGVNVGRRNNGKYHYKSREIKYKYQDQLVMVEHVPAVLSDALGDTSYVAKFKTMQEVRSFINECTK</sequence>
<dbReference type="InterPro" id="IPR011761">
    <property type="entry name" value="ATP-grasp"/>
</dbReference>
<organism evidence="6 7">
    <name type="scientific">Intestinibaculum porci</name>
    <dbReference type="NCBI Taxonomy" id="2487118"/>
    <lineage>
        <taxon>Bacteria</taxon>
        <taxon>Bacillati</taxon>
        <taxon>Bacillota</taxon>
        <taxon>Erysipelotrichia</taxon>
        <taxon>Erysipelotrichales</taxon>
        <taxon>Erysipelotrichaceae</taxon>
        <taxon>Intestinibaculum</taxon>
    </lineage>
</organism>
<keyword evidence="7" id="KW-1185">Reference proteome</keyword>
<keyword evidence="3 4" id="KW-0067">ATP-binding</keyword>
<dbReference type="EMBL" id="AP019309">
    <property type="protein sequence ID" value="BBH25371.1"/>
    <property type="molecule type" value="Genomic_DNA"/>
</dbReference>
<evidence type="ECO:0000313" key="7">
    <source>
        <dbReference type="Proteomes" id="UP000268059"/>
    </source>
</evidence>
<dbReference type="AlphaFoldDB" id="A0A3G9JHG1"/>
<accession>A0A3G9JHG1</accession>
<reference evidence="6 7" key="1">
    <citation type="submission" date="2018-11" db="EMBL/GenBank/DDBJ databases">
        <title>Novel Erysipelotrichaceae bacterium isolated from small intestine of a swine.</title>
        <authorList>
            <person name="Kim J.S."/>
            <person name="Choe H."/>
            <person name="Lee Y.R."/>
            <person name="Kim K.M."/>
            <person name="Park D.S."/>
        </authorList>
    </citation>
    <scope>NUCLEOTIDE SEQUENCE [LARGE SCALE GENOMIC DNA]</scope>
    <source>
        <strain evidence="6 7">SG0102</strain>
    </source>
</reference>
<dbReference type="PANTHER" id="PTHR43585">
    <property type="entry name" value="FUMIPYRROLE BIOSYNTHESIS PROTEIN C"/>
    <property type="match status" value="1"/>
</dbReference>
<evidence type="ECO:0000259" key="5">
    <source>
        <dbReference type="PROSITE" id="PS50975"/>
    </source>
</evidence>
<feature type="domain" description="ATP-grasp" evidence="5">
    <location>
        <begin position="118"/>
        <end position="314"/>
    </location>
</feature>
<protein>
    <submittedName>
        <fullName evidence="6">Carboxylate--amine ligase</fullName>
    </submittedName>
</protein>
<dbReference type="GO" id="GO:0046872">
    <property type="term" value="F:metal ion binding"/>
    <property type="evidence" value="ECO:0007669"/>
    <property type="project" value="InterPro"/>
</dbReference>
<dbReference type="InterPro" id="IPR052032">
    <property type="entry name" value="ATP-dep_AA_Ligase"/>
</dbReference>
<dbReference type="Proteomes" id="UP000268059">
    <property type="component" value="Chromosome"/>
</dbReference>
<dbReference type="Gene3D" id="3.30.470.20">
    <property type="entry name" value="ATP-grasp fold, B domain"/>
    <property type="match status" value="1"/>
</dbReference>
<dbReference type="KEGG" id="ebm:SG0102_03050"/>
<dbReference type="Gene3D" id="3.30.1490.20">
    <property type="entry name" value="ATP-grasp fold, A domain"/>
    <property type="match status" value="1"/>
</dbReference>
<dbReference type="SUPFAM" id="SSF56059">
    <property type="entry name" value="Glutathione synthetase ATP-binding domain-like"/>
    <property type="match status" value="1"/>
</dbReference>